<dbReference type="PANTHER" id="PTHR30055:SF200">
    <property type="entry name" value="HTH-TYPE TRANSCRIPTIONAL REPRESSOR BDCR"/>
    <property type="match status" value="1"/>
</dbReference>
<dbReference type="GO" id="GO:0000976">
    <property type="term" value="F:transcription cis-regulatory region binding"/>
    <property type="evidence" value="ECO:0007669"/>
    <property type="project" value="TreeGrafter"/>
</dbReference>
<dbReference type="EMBL" id="JACYXZ010000002">
    <property type="protein sequence ID" value="MBD8869593.1"/>
    <property type="molecule type" value="Genomic_DNA"/>
</dbReference>
<dbReference type="SUPFAM" id="SSF48498">
    <property type="entry name" value="Tetracyclin repressor-like, C-terminal domain"/>
    <property type="match status" value="1"/>
</dbReference>
<feature type="domain" description="HTH tetR-type" evidence="4">
    <location>
        <begin position="25"/>
        <end position="85"/>
    </location>
</feature>
<evidence type="ECO:0000313" key="5">
    <source>
        <dbReference type="EMBL" id="MBD8869593.1"/>
    </source>
</evidence>
<evidence type="ECO:0000256" key="1">
    <source>
        <dbReference type="ARBA" id="ARBA00023125"/>
    </source>
</evidence>
<evidence type="ECO:0000259" key="4">
    <source>
        <dbReference type="PROSITE" id="PS50977"/>
    </source>
</evidence>
<dbReference type="InterPro" id="IPR036271">
    <property type="entry name" value="Tet_transcr_reg_TetR-rel_C_sf"/>
</dbReference>
<dbReference type="SUPFAM" id="SSF46689">
    <property type="entry name" value="Homeodomain-like"/>
    <property type="match status" value="1"/>
</dbReference>
<dbReference type="Gene3D" id="1.10.357.10">
    <property type="entry name" value="Tetracycline Repressor, domain 2"/>
    <property type="match status" value="1"/>
</dbReference>
<dbReference type="PANTHER" id="PTHR30055">
    <property type="entry name" value="HTH-TYPE TRANSCRIPTIONAL REGULATOR RUTR"/>
    <property type="match status" value="1"/>
</dbReference>
<gene>
    <name evidence="5" type="ORF">IE331_08150</name>
</gene>
<reference evidence="5" key="1">
    <citation type="submission" date="2020-09" db="EMBL/GenBank/DDBJ databases">
        <title>Nocardioides sp. strain MJB4 16S ribosomal RNA gene Genome sequencing and assembly.</title>
        <authorList>
            <person name="Kim I."/>
        </authorList>
    </citation>
    <scope>NUCLEOTIDE SEQUENCE</scope>
    <source>
        <strain evidence="5">MJB4</strain>
    </source>
</reference>
<comment type="caution">
    <text evidence="5">The sequence shown here is derived from an EMBL/GenBank/DDBJ whole genome shotgun (WGS) entry which is preliminary data.</text>
</comment>
<dbReference type="Gene3D" id="1.10.10.60">
    <property type="entry name" value="Homeodomain-like"/>
    <property type="match status" value="1"/>
</dbReference>
<feature type="region of interest" description="Disordered" evidence="3">
    <location>
        <begin position="1"/>
        <end position="23"/>
    </location>
</feature>
<dbReference type="AlphaFoldDB" id="A0A927PZ58"/>
<dbReference type="PROSITE" id="PS50977">
    <property type="entry name" value="HTH_TETR_2"/>
    <property type="match status" value="1"/>
</dbReference>
<dbReference type="InterPro" id="IPR009057">
    <property type="entry name" value="Homeodomain-like_sf"/>
</dbReference>
<sequence>MSESAGPDPQASAPRRGNAAATRRRLREQEILAATRALFDERGVRDAQIEDIAKAVGTNRAIIYRHFSGKEELFALTVVGYLEELRERLVAAADGHTRPRDRLAAVVEAFVDFGIEYPAFVDCAQALMRRSGSELFAEINEAAMFRLGRGIAACLGTLSDALDEGVASGEFRVEDTNLLANHMYASGLGALQLARVGLLIKELAPGVPTVAPVSVDQIKRYLVATGLALAAGG</sequence>
<keyword evidence="1 2" id="KW-0238">DNA-binding</keyword>
<dbReference type="GO" id="GO:0003700">
    <property type="term" value="F:DNA-binding transcription factor activity"/>
    <property type="evidence" value="ECO:0007669"/>
    <property type="project" value="TreeGrafter"/>
</dbReference>
<dbReference type="PRINTS" id="PR00455">
    <property type="entry name" value="HTHTETR"/>
</dbReference>
<organism evidence="5 6">
    <name type="scientific">Nocardioides donggukensis</name>
    <dbReference type="NCBI Taxonomy" id="2774019"/>
    <lineage>
        <taxon>Bacteria</taxon>
        <taxon>Bacillati</taxon>
        <taxon>Actinomycetota</taxon>
        <taxon>Actinomycetes</taxon>
        <taxon>Propionibacteriales</taxon>
        <taxon>Nocardioidaceae</taxon>
        <taxon>Nocardioides</taxon>
    </lineage>
</organism>
<evidence type="ECO:0000256" key="2">
    <source>
        <dbReference type="PROSITE-ProRule" id="PRU00335"/>
    </source>
</evidence>
<dbReference type="InterPro" id="IPR050109">
    <property type="entry name" value="HTH-type_TetR-like_transc_reg"/>
</dbReference>
<dbReference type="InterPro" id="IPR001647">
    <property type="entry name" value="HTH_TetR"/>
</dbReference>
<accession>A0A927PZ58</accession>
<keyword evidence="6" id="KW-1185">Reference proteome</keyword>
<name>A0A927PZ58_9ACTN</name>
<feature type="DNA-binding region" description="H-T-H motif" evidence="2">
    <location>
        <begin position="48"/>
        <end position="67"/>
    </location>
</feature>
<dbReference type="Pfam" id="PF00440">
    <property type="entry name" value="TetR_N"/>
    <property type="match status" value="1"/>
</dbReference>
<protein>
    <submittedName>
        <fullName evidence="5">TetR/AcrR family transcriptional regulator</fullName>
    </submittedName>
</protein>
<evidence type="ECO:0000256" key="3">
    <source>
        <dbReference type="SAM" id="MobiDB-lite"/>
    </source>
</evidence>
<proteinExistence type="predicted"/>
<dbReference type="Proteomes" id="UP000616839">
    <property type="component" value="Unassembled WGS sequence"/>
</dbReference>
<dbReference type="RefSeq" id="WP_192142404.1">
    <property type="nucleotide sequence ID" value="NZ_JACYXZ010000002.1"/>
</dbReference>
<evidence type="ECO:0000313" key="6">
    <source>
        <dbReference type="Proteomes" id="UP000616839"/>
    </source>
</evidence>